<name>A0A812BVA0_ACAPH</name>
<gene>
    <name evidence="1" type="ORF">SPHA_24637</name>
</gene>
<organism evidence="1 2">
    <name type="scientific">Acanthosepion pharaonis</name>
    <name type="common">Pharaoh cuttlefish</name>
    <name type="synonym">Sepia pharaonis</name>
    <dbReference type="NCBI Taxonomy" id="158019"/>
    <lineage>
        <taxon>Eukaryota</taxon>
        <taxon>Metazoa</taxon>
        <taxon>Spiralia</taxon>
        <taxon>Lophotrochozoa</taxon>
        <taxon>Mollusca</taxon>
        <taxon>Cephalopoda</taxon>
        <taxon>Coleoidea</taxon>
        <taxon>Decapodiformes</taxon>
        <taxon>Sepiida</taxon>
        <taxon>Sepiina</taxon>
        <taxon>Sepiidae</taxon>
        <taxon>Acanthosepion</taxon>
    </lineage>
</organism>
<dbReference type="Proteomes" id="UP000597762">
    <property type="component" value="Unassembled WGS sequence"/>
</dbReference>
<dbReference type="EMBL" id="CAHIKZ030000922">
    <property type="protein sequence ID" value="CAE1245223.1"/>
    <property type="molecule type" value="Genomic_DNA"/>
</dbReference>
<evidence type="ECO:0000313" key="1">
    <source>
        <dbReference type="EMBL" id="CAE1245223.1"/>
    </source>
</evidence>
<reference evidence="1" key="1">
    <citation type="submission" date="2021-01" db="EMBL/GenBank/DDBJ databases">
        <authorList>
            <person name="Li R."/>
            <person name="Bekaert M."/>
        </authorList>
    </citation>
    <scope>NUCLEOTIDE SEQUENCE</scope>
    <source>
        <strain evidence="1">Farmed</strain>
    </source>
</reference>
<dbReference type="OrthoDB" id="8010572at2759"/>
<keyword evidence="2" id="KW-1185">Reference proteome</keyword>
<protein>
    <submittedName>
        <fullName evidence="1">Uncharacterized protein</fullName>
    </submittedName>
</protein>
<sequence length="200" mass="22271">MSLPATFALVAVRTDEFVASVKETVDNDASQSYAKIAADMGCHKSTICLQGIKEDQGGDFAERAQARVRRDTEERDEDLDGRYRRLTPLRLPAGCSTISLTTGRWTCGRLPRPTANPFDYFFLGVIEAKTNKHTDNTVDSLTAAIVVKLKPIVSFKGNIFSDCNLSIYLSIYVSNYLSIYLCKYLSIYLSFSLSNYLSGF</sequence>
<accession>A0A812BVA0</accession>
<dbReference type="AlphaFoldDB" id="A0A812BVA0"/>
<evidence type="ECO:0000313" key="2">
    <source>
        <dbReference type="Proteomes" id="UP000597762"/>
    </source>
</evidence>
<proteinExistence type="predicted"/>
<comment type="caution">
    <text evidence="1">The sequence shown here is derived from an EMBL/GenBank/DDBJ whole genome shotgun (WGS) entry which is preliminary data.</text>
</comment>